<dbReference type="AlphaFoldDB" id="A0A1I7XE00"/>
<sequence length="60" mass="6687">MTIHDFKAREFASAVRYLTLTRQEAVSNLGSIITLDDLLSKLTNGRMSCEPSASIIVMNR</sequence>
<evidence type="ECO:0000313" key="1">
    <source>
        <dbReference type="Proteomes" id="UP000095283"/>
    </source>
</evidence>
<evidence type="ECO:0000313" key="2">
    <source>
        <dbReference type="WBParaSite" id="Hba_15683"/>
    </source>
</evidence>
<organism evidence="1 2">
    <name type="scientific">Heterorhabditis bacteriophora</name>
    <name type="common">Entomopathogenic nematode worm</name>
    <dbReference type="NCBI Taxonomy" id="37862"/>
    <lineage>
        <taxon>Eukaryota</taxon>
        <taxon>Metazoa</taxon>
        <taxon>Ecdysozoa</taxon>
        <taxon>Nematoda</taxon>
        <taxon>Chromadorea</taxon>
        <taxon>Rhabditida</taxon>
        <taxon>Rhabditina</taxon>
        <taxon>Rhabditomorpha</taxon>
        <taxon>Strongyloidea</taxon>
        <taxon>Heterorhabditidae</taxon>
        <taxon>Heterorhabditis</taxon>
    </lineage>
</organism>
<protein>
    <submittedName>
        <fullName evidence="2">DNA-binding protein</fullName>
    </submittedName>
</protein>
<keyword evidence="1" id="KW-1185">Reference proteome</keyword>
<accession>A0A1I7XE00</accession>
<reference evidence="2" key="1">
    <citation type="submission" date="2016-11" db="UniProtKB">
        <authorList>
            <consortium name="WormBaseParasite"/>
        </authorList>
    </citation>
    <scope>IDENTIFICATION</scope>
</reference>
<dbReference type="Proteomes" id="UP000095283">
    <property type="component" value="Unplaced"/>
</dbReference>
<dbReference type="WBParaSite" id="Hba_15683">
    <property type="protein sequence ID" value="Hba_15683"/>
    <property type="gene ID" value="Hba_15683"/>
</dbReference>
<proteinExistence type="predicted"/>
<name>A0A1I7XE00_HETBA</name>